<dbReference type="Proteomes" id="UP001066276">
    <property type="component" value="Chromosome 9"/>
</dbReference>
<sequence length="152" mass="16497">MVVVQVGLHAAPYYSALAHIMINTARGARLAQRKPSLLTLTDEIGSQSVPCDSTGLPELAFGNLNKPPPFRIRLTADAAKPCIEHQGALQIAFYCLLQKATRSPFSEENKNYGTAQLTALLLSLTDCQQLRGCNAKLLRSAAISSLQKLFDK</sequence>
<comment type="caution">
    <text evidence="1">The sequence shown here is derived from an EMBL/GenBank/DDBJ whole genome shotgun (WGS) entry which is preliminary data.</text>
</comment>
<gene>
    <name evidence="1" type="ORF">NDU88_004708</name>
</gene>
<evidence type="ECO:0000313" key="2">
    <source>
        <dbReference type="Proteomes" id="UP001066276"/>
    </source>
</evidence>
<name>A0AAV7MU88_PLEWA</name>
<reference evidence="1" key="1">
    <citation type="journal article" date="2022" name="bioRxiv">
        <title>Sequencing and chromosome-scale assembly of the giantPleurodeles waltlgenome.</title>
        <authorList>
            <person name="Brown T."/>
            <person name="Elewa A."/>
            <person name="Iarovenko S."/>
            <person name="Subramanian E."/>
            <person name="Araus A.J."/>
            <person name="Petzold A."/>
            <person name="Susuki M."/>
            <person name="Suzuki K.-i.T."/>
            <person name="Hayashi T."/>
            <person name="Toyoda A."/>
            <person name="Oliveira C."/>
            <person name="Osipova E."/>
            <person name="Leigh N.D."/>
            <person name="Simon A."/>
            <person name="Yun M.H."/>
        </authorList>
    </citation>
    <scope>NUCLEOTIDE SEQUENCE</scope>
    <source>
        <strain evidence="1">20211129_DDA</strain>
        <tissue evidence="1">Liver</tissue>
    </source>
</reference>
<dbReference type="AlphaFoldDB" id="A0AAV7MU88"/>
<organism evidence="1 2">
    <name type="scientific">Pleurodeles waltl</name>
    <name type="common">Iberian ribbed newt</name>
    <dbReference type="NCBI Taxonomy" id="8319"/>
    <lineage>
        <taxon>Eukaryota</taxon>
        <taxon>Metazoa</taxon>
        <taxon>Chordata</taxon>
        <taxon>Craniata</taxon>
        <taxon>Vertebrata</taxon>
        <taxon>Euteleostomi</taxon>
        <taxon>Amphibia</taxon>
        <taxon>Batrachia</taxon>
        <taxon>Caudata</taxon>
        <taxon>Salamandroidea</taxon>
        <taxon>Salamandridae</taxon>
        <taxon>Pleurodelinae</taxon>
        <taxon>Pleurodeles</taxon>
    </lineage>
</organism>
<dbReference type="EMBL" id="JANPWB010000013">
    <property type="protein sequence ID" value="KAJ1107316.1"/>
    <property type="molecule type" value="Genomic_DNA"/>
</dbReference>
<evidence type="ECO:0000313" key="1">
    <source>
        <dbReference type="EMBL" id="KAJ1107316.1"/>
    </source>
</evidence>
<protein>
    <submittedName>
        <fullName evidence="1">Uncharacterized protein</fullName>
    </submittedName>
</protein>
<keyword evidence="2" id="KW-1185">Reference proteome</keyword>
<accession>A0AAV7MU88</accession>
<proteinExistence type="predicted"/>